<name>A0A370QAE0_9FLAO</name>
<evidence type="ECO:0000313" key="3">
    <source>
        <dbReference type="Proteomes" id="UP000255317"/>
    </source>
</evidence>
<evidence type="ECO:0000256" key="1">
    <source>
        <dbReference type="SAM" id="SignalP"/>
    </source>
</evidence>
<sequence length="157" mass="17933">MKCKLFIVFLFFAIVPLTAQTEFGTMGGVNFTFYNTNQEQFGQNQDVELGYFAGVFVDFPIGERFHIQPELLYKGVGEFQFLNMPLYAEYYVTDNVSLLTGPSLNYFFDVFVNSFKVRADVSAAYHFSDHLQLNLKYTLGLEELSPNVLFLGMGFSI</sequence>
<feature type="signal peptide" evidence="1">
    <location>
        <begin position="1"/>
        <end position="19"/>
    </location>
</feature>
<dbReference type="EMBL" id="QRAO01000003">
    <property type="protein sequence ID" value="RDK85345.1"/>
    <property type="molecule type" value="Genomic_DNA"/>
</dbReference>
<evidence type="ECO:0008006" key="4">
    <source>
        <dbReference type="Google" id="ProtNLM"/>
    </source>
</evidence>
<dbReference type="OrthoDB" id="947434at2"/>
<organism evidence="2 3">
    <name type="scientific">Marinirhabdus gelatinilytica</name>
    <dbReference type="NCBI Taxonomy" id="1703343"/>
    <lineage>
        <taxon>Bacteria</taxon>
        <taxon>Pseudomonadati</taxon>
        <taxon>Bacteroidota</taxon>
        <taxon>Flavobacteriia</taxon>
        <taxon>Flavobacteriales</taxon>
        <taxon>Flavobacteriaceae</taxon>
    </lineage>
</organism>
<keyword evidence="1" id="KW-0732">Signal</keyword>
<dbReference type="AlphaFoldDB" id="A0A370QAE0"/>
<reference evidence="2 3" key="1">
    <citation type="submission" date="2018-07" db="EMBL/GenBank/DDBJ databases">
        <title>Genomic Encyclopedia of Type Strains, Phase IV (KMG-IV): sequencing the most valuable type-strain genomes for metagenomic binning, comparative biology and taxonomic classification.</title>
        <authorList>
            <person name="Goeker M."/>
        </authorList>
    </citation>
    <scope>NUCLEOTIDE SEQUENCE [LARGE SCALE GENOMIC DNA]</scope>
    <source>
        <strain evidence="2 3">DSM 101478</strain>
    </source>
</reference>
<dbReference type="Proteomes" id="UP000255317">
    <property type="component" value="Unassembled WGS sequence"/>
</dbReference>
<feature type="chain" id="PRO_5016605927" description="Outer membrane protein with beta-barrel domain" evidence="1">
    <location>
        <begin position="20"/>
        <end position="157"/>
    </location>
</feature>
<comment type="caution">
    <text evidence="2">The sequence shown here is derived from an EMBL/GenBank/DDBJ whole genome shotgun (WGS) entry which is preliminary data.</text>
</comment>
<protein>
    <recommendedName>
        <fullName evidence="4">Outer membrane protein with beta-barrel domain</fullName>
    </recommendedName>
</protein>
<accession>A0A370QAE0</accession>
<evidence type="ECO:0000313" key="2">
    <source>
        <dbReference type="EMBL" id="RDK85345.1"/>
    </source>
</evidence>
<proteinExistence type="predicted"/>
<gene>
    <name evidence="2" type="ORF">C8D94_103169</name>
</gene>
<keyword evidence="3" id="KW-1185">Reference proteome</keyword>
<dbReference type="RefSeq" id="WP_115123774.1">
    <property type="nucleotide sequence ID" value="NZ_QRAO01000003.1"/>
</dbReference>